<proteinExistence type="predicted"/>
<evidence type="ECO:0000313" key="3">
    <source>
        <dbReference type="Proteomes" id="UP000617402"/>
    </source>
</evidence>
<sequence length="224" mass="26278">MLNPKNHLKYIIWLALLFIVPFCFYLSTSFVLLNMSDNVEDLCFSEILTPLSNNELIDNLKVDHFYLHFSGDGSVKELTCRLIKPTSNSVVLYDLKYDDFFKVYIFSKSRINDLYFYSEDNLQLNVTDLINAINTINFTDVLKENNDGGFSLACDTRKRNLTIENSIQANDYFYIKDKHIEKTIYNSTYSNVFLLDLFNNKRKVKTYFFSLSLFNRESKAFSFS</sequence>
<feature type="transmembrane region" description="Helical" evidence="1">
    <location>
        <begin position="12"/>
        <end position="33"/>
    </location>
</feature>
<reference evidence="2 3" key="1">
    <citation type="submission" date="2020-07" db="EMBL/GenBank/DDBJ databases">
        <title>Draft whole-genome sequence of Heliobacterium chlorum DSM 3682, type strain.</title>
        <authorList>
            <person name="Kyndt J.A."/>
            <person name="Meyer T.E."/>
            <person name="Imhoff J.F."/>
        </authorList>
    </citation>
    <scope>NUCLEOTIDE SEQUENCE [LARGE SCALE GENOMIC DNA]</scope>
    <source>
        <strain evidence="2 3">DSM 3682</strain>
    </source>
</reference>
<dbReference type="RefSeq" id="WP_188041369.1">
    <property type="nucleotide sequence ID" value="NZ_JACVHF010000021.1"/>
</dbReference>
<keyword evidence="1" id="KW-0812">Transmembrane</keyword>
<gene>
    <name evidence="2" type="ORF">H1S01_15745</name>
</gene>
<evidence type="ECO:0000256" key="1">
    <source>
        <dbReference type="SAM" id="Phobius"/>
    </source>
</evidence>
<keyword evidence="1" id="KW-1133">Transmembrane helix</keyword>
<accession>A0ABR7T575</accession>
<name>A0ABR7T575_HELCL</name>
<dbReference type="Proteomes" id="UP000617402">
    <property type="component" value="Unassembled WGS sequence"/>
</dbReference>
<organism evidence="2 3">
    <name type="scientific">Heliobacterium chlorum</name>
    <dbReference type="NCBI Taxonomy" id="2698"/>
    <lineage>
        <taxon>Bacteria</taxon>
        <taxon>Bacillati</taxon>
        <taxon>Bacillota</taxon>
        <taxon>Clostridia</taxon>
        <taxon>Eubacteriales</taxon>
        <taxon>Heliobacteriaceae</taxon>
        <taxon>Heliobacterium</taxon>
    </lineage>
</organism>
<keyword evidence="1" id="KW-0472">Membrane</keyword>
<comment type="caution">
    <text evidence="2">The sequence shown here is derived from an EMBL/GenBank/DDBJ whole genome shotgun (WGS) entry which is preliminary data.</text>
</comment>
<keyword evidence="3" id="KW-1185">Reference proteome</keyword>
<dbReference type="EMBL" id="JACVHF010000021">
    <property type="protein sequence ID" value="MBC9785938.1"/>
    <property type="molecule type" value="Genomic_DNA"/>
</dbReference>
<protein>
    <submittedName>
        <fullName evidence="2">Uncharacterized protein</fullName>
    </submittedName>
</protein>
<evidence type="ECO:0000313" key="2">
    <source>
        <dbReference type="EMBL" id="MBC9785938.1"/>
    </source>
</evidence>